<evidence type="ECO:0000256" key="2">
    <source>
        <dbReference type="ARBA" id="ARBA00022737"/>
    </source>
</evidence>
<dbReference type="EMBL" id="KE373431">
    <property type="protein sequence ID" value="EPQ67636.1"/>
    <property type="molecule type" value="Genomic_DNA"/>
</dbReference>
<evidence type="ECO:0000313" key="5">
    <source>
        <dbReference type="EMBL" id="SUZ07129.1"/>
    </source>
</evidence>
<feature type="domain" description="CAP-Gly" evidence="3">
    <location>
        <begin position="29"/>
        <end position="81"/>
    </location>
</feature>
<name>A0A061HLK0_BLUGR</name>
<keyword evidence="2" id="KW-0677">Repeat</keyword>
<evidence type="ECO:0000313" key="4">
    <source>
        <dbReference type="EMBL" id="EPQ67636.1"/>
    </source>
</evidence>
<dbReference type="InterPro" id="IPR036859">
    <property type="entry name" value="CAP-Gly_dom_sf"/>
</dbReference>
<dbReference type="Pfam" id="PF01302">
    <property type="entry name" value="CAP_GLY"/>
    <property type="match status" value="1"/>
</dbReference>
<dbReference type="PANTHER" id="PTHR18849:SF0">
    <property type="entry name" value="CILIA- AND FLAGELLA-ASSOCIATED PROTEIN 410-RELATED"/>
    <property type="match status" value="1"/>
</dbReference>
<dbReference type="Gene3D" id="2.30.30.190">
    <property type="entry name" value="CAP Gly-rich-like domain"/>
    <property type="match status" value="1"/>
</dbReference>
<dbReference type="HOGENOM" id="CLU_017716_5_0_1"/>
<accession>A0A061HLK0</accession>
<dbReference type="Proteomes" id="UP000053110">
    <property type="component" value="Unassembled WGS sequence"/>
</dbReference>
<dbReference type="PANTHER" id="PTHR18849">
    <property type="entry name" value="LEUCINE RICH REPEAT PROTEIN"/>
    <property type="match status" value="1"/>
</dbReference>
<dbReference type="InterPro" id="IPR032675">
    <property type="entry name" value="LRR_dom_sf"/>
</dbReference>
<dbReference type="InterPro" id="IPR000938">
    <property type="entry name" value="CAP-Gly_domain"/>
</dbReference>
<protein>
    <submittedName>
        <fullName evidence="5">Bgt-2328</fullName>
    </submittedName>
</protein>
<dbReference type="SMART" id="SM01052">
    <property type="entry name" value="CAP_GLY"/>
    <property type="match status" value="1"/>
</dbReference>
<dbReference type="SUPFAM" id="SSF52058">
    <property type="entry name" value="L domain-like"/>
    <property type="match status" value="1"/>
</dbReference>
<dbReference type="PROSITE" id="PS00845">
    <property type="entry name" value="CAP_GLY_1"/>
    <property type="match status" value="1"/>
</dbReference>
<evidence type="ECO:0000256" key="1">
    <source>
        <dbReference type="ARBA" id="ARBA00022614"/>
    </source>
</evidence>
<keyword evidence="1" id="KW-0433">Leucine-rich repeat</keyword>
<gene>
    <name evidence="4" type="ORF">BGT96224_2328</name>
    <name evidence="5" type="ORF">BGT96224V2_LOCUS335</name>
</gene>
<dbReference type="PROSITE" id="PS51450">
    <property type="entry name" value="LRR"/>
    <property type="match status" value="2"/>
</dbReference>
<dbReference type="InterPro" id="IPR001611">
    <property type="entry name" value="Leu-rich_rpt"/>
</dbReference>
<dbReference type="OrthoDB" id="5273213at2759"/>
<dbReference type="AlphaFoldDB" id="A0A061HLK0"/>
<sequence length="584" mass="65940">MARQYRIGDRLSVISATSSDNLCTVRYIGEVDGFKGLWLGVEWDDDSRGKHDGSLNGKRYFRSFLNQPVGLCDLPAASFIRPSRPVEPERSFIEAVREKYAPKEASQLQQVPGANKLTISGKVVEEVGFDKIRQIQAQLHNLRVVVVSGMCISVGEKNGERIEDTCSKISDLDLSRNLIRDFKEVSYICRQLPNLKMLRLNGNRFFDNIPSDSDMASGDGTLGFSTIQELELDQTLLPWESIVILGSYFHRLTILTVSSNHFRDIPATLDARNLISLNLQYNKFKSLHDIHPLSQLESLQVLLLKGNQISKVNESQTSTALVQFGVRLCHVDLSHNCIDSWGFIDTLPLVFPGLTNLRTMFNPIHNLSKDPTCAKNDDAYMIIIGRLESLTTLNYSKINAAERANAEIYYLSKIAEEVIAAPEHEKNAILARHARFRDLCIKWGEPAMNRSSQSLLDSRLIKFTFYRSASYEGISREMIWKQEIPKSIDVYRVKGLIGKMIGVPLTTLRMVWETGEWDPVADYDTALEETDSGYTNEVQGEFISAKAPGRWVQREVEVRNSTRQIGNCIDGLEATIRVEFCSDV</sequence>
<reference evidence="4" key="2">
    <citation type="submission" date="2013-01" db="EMBL/GenBank/DDBJ databases">
        <title>The wheat powdery mildew genome reveals unique evolution of an obligate biotroph.</title>
        <authorList>
            <person name="Oberhaensli S."/>
            <person name="Wicker T."/>
            <person name="Keller B."/>
        </authorList>
    </citation>
    <scope>NUCLEOTIDE SEQUENCE</scope>
    <source>
        <strain evidence="4">96224</strain>
    </source>
</reference>
<reference evidence="6" key="1">
    <citation type="journal article" date="2013" name="Nat. Genet.">
        <title>The wheat powdery mildew genome shows the unique evolution of an obligate biotroph.</title>
        <authorList>
            <person name="Wicker T."/>
            <person name="Oberhaensli S."/>
            <person name="Parlange F."/>
            <person name="Buchmann J.P."/>
            <person name="Shatalina M."/>
            <person name="Roffler S."/>
            <person name="Ben-David R."/>
            <person name="Dolezel J."/>
            <person name="Simkova H."/>
            <person name="Schulze-Lefert P."/>
            <person name="Spanu P.D."/>
            <person name="Bruggmann R."/>
            <person name="Amselem J."/>
            <person name="Quesneville H."/>
            <person name="Ver Loren van Themaat E."/>
            <person name="Paape T."/>
            <person name="Shimizu K.K."/>
            <person name="Keller B."/>
        </authorList>
    </citation>
    <scope>NUCLEOTIDE SEQUENCE [LARGE SCALE GENOMIC DNA]</scope>
    <source>
        <strain evidence="6">96224</strain>
    </source>
</reference>
<dbReference type="EMBL" id="UIGY01000001">
    <property type="protein sequence ID" value="SUZ07129.1"/>
    <property type="molecule type" value="Genomic_DNA"/>
</dbReference>
<dbReference type="Gene3D" id="3.80.10.10">
    <property type="entry name" value="Ribonuclease Inhibitor"/>
    <property type="match status" value="2"/>
</dbReference>
<evidence type="ECO:0000259" key="3">
    <source>
        <dbReference type="PROSITE" id="PS50245"/>
    </source>
</evidence>
<organism evidence="5">
    <name type="scientific">Blumeria graminis f. sp. tritici 96224</name>
    <dbReference type="NCBI Taxonomy" id="1268274"/>
    <lineage>
        <taxon>Eukaryota</taxon>
        <taxon>Fungi</taxon>
        <taxon>Dikarya</taxon>
        <taxon>Ascomycota</taxon>
        <taxon>Pezizomycotina</taxon>
        <taxon>Leotiomycetes</taxon>
        <taxon>Erysiphales</taxon>
        <taxon>Erysiphaceae</taxon>
        <taxon>Blumeria</taxon>
    </lineage>
</organism>
<dbReference type="PROSITE" id="PS50245">
    <property type="entry name" value="CAP_GLY_2"/>
    <property type="match status" value="1"/>
</dbReference>
<reference evidence="5" key="3">
    <citation type="submission" date="2018-07" db="EMBL/GenBank/DDBJ databases">
        <authorList>
            <person name="Quirk P.G."/>
            <person name="Krulwich T.A."/>
        </authorList>
    </citation>
    <scope>NUCLEOTIDE SEQUENCE</scope>
    <source>
        <strain evidence="5">96224</strain>
    </source>
</reference>
<evidence type="ECO:0000313" key="6">
    <source>
        <dbReference type="Proteomes" id="UP000053110"/>
    </source>
</evidence>
<dbReference type="SUPFAM" id="SSF74924">
    <property type="entry name" value="Cap-Gly domain"/>
    <property type="match status" value="1"/>
</dbReference>
<proteinExistence type="predicted"/>